<sequence length="40" mass="4414">MSIPEMSFSGLGRSLALNVDIGLHLFTVFRVSEKQTVCVM</sequence>
<proteinExistence type="predicted"/>
<accession>E6QCU0</accession>
<gene>
    <name evidence="1" type="ORF">CARN5_1517</name>
</gene>
<dbReference type="AlphaFoldDB" id="E6QCU0"/>
<reference evidence="1" key="1">
    <citation type="submission" date="2009-10" db="EMBL/GenBank/DDBJ databases">
        <title>Diversity of trophic interactions inside an arsenic-rich microbial ecosystem.</title>
        <authorList>
            <person name="Bertin P.N."/>
            <person name="Heinrich-Salmeron A."/>
            <person name="Pelletier E."/>
            <person name="Goulhen-Chollet F."/>
            <person name="Arsene-Ploetze F."/>
            <person name="Gallien S."/>
            <person name="Calteau A."/>
            <person name="Vallenet D."/>
            <person name="Casiot C."/>
            <person name="Chane-Woon-Ming B."/>
            <person name="Giloteaux L."/>
            <person name="Barakat M."/>
            <person name="Bonnefoy V."/>
            <person name="Bruneel O."/>
            <person name="Chandler M."/>
            <person name="Cleiss J."/>
            <person name="Duran R."/>
            <person name="Elbaz-Poulichet F."/>
            <person name="Fonknechten N."/>
            <person name="Lauga B."/>
            <person name="Mornico D."/>
            <person name="Ortet P."/>
            <person name="Schaeffer C."/>
            <person name="Siguier P."/>
            <person name="Alexander Thil Smith A."/>
            <person name="Van Dorsselaer A."/>
            <person name="Weissenbach J."/>
            <person name="Medigue C."/>
            <person name="Le Paslier D."/>
        </authorList>
    </citation>
    <scope>NUCLEOTIDE SEQUENCE</scope>
</reference>
<protein>
    <submittedName>
        <fullName evidence="1">Uncharacterized protein</fullName>
    </submittedName>
</protein>
<name>E6QCU0_9ZZZZ</name>
<organism evidence="1">
    <name type="scientific">mine drainage metagenome</name>
    <dbReference type="NCBI Taxonomy" id="410659"/>
    <lineage>
        <taxon>unclassified sequences</taxon>
        <taxon>metagenomes</taxon>
        <taxon>ecological metagenomes</taxon>
    </lineage>
</organism>
<evidence type="ECO:0000313" key="1">
    <source>
        <dbReference type="EMBL" id="CBI05016.1"/>
    </source>
</evidence>
<comment type="caution">
    <text evidence="1">The sequence shown here is derived from an EMBL/GenBank/DDBJ whole genome shotgun (WGS) entry which is preliminary data.</text>
</comment>
<dbReference type="EMBL" id="CABP01000092">
    <property type="protein sequence ID" value="CBI05016.1"/>
    <property type="molecule type" value="Genomic_DNA"/>
</dbReference>